<dbReference type="Proteomes" id="UP000504607">
    <property type="component" value="Chromosome 8"/>
</dbReference>
<dbReference type="PANTHER" id="PTHR33159">
    <property type="entry name" value="RPM1-INTERACTING PROTEIN 4 (RIN4) FAMILY PROTEIN"/>
    <property type="match status" value="1"/>
</dbReference>
<sequence>MPPRPRSVYRPFRRVTTHKDYLPLPVSASQKHLLFGTTMAQHAHIPKFGNWDSENIPYTAHFETALKDKDAGSKIFNPNDPEENPQAYNPRTYAQDHQRSDKHRNDTPTDYRAVKQHRKKHHSMEDGEFQGSMKAPLHHRPTFQGVNMGRQRSRNLRSSVSVSSSDKISSNNSPAQPRQHRISTKDLAEGSHGFSSSLHYAVAKTGNSREGMAQQHRATLVPRFGFWDEKDPKSAEGFTVIFNRVKEEKHMASTRLPTLPAKPIACPVGQNDYCHASSKSRMWCCLWNPAAE</sequence>
<reference evidence="4" key="1">
    <citation type="submission" date="2025-08" db="UniProtKB">
        <authorList>
            <consortium name="RefSeq"/>
        </authorList>
    </citation>
    <scope>IDENTIFICATION</scope>
</reference>
<dbReference type="Pfam" id="PF05627">
    <property type="entry name" value="AvrRpt-cleavage"/>
    <property type="match status" value="2"/>
</dbReference>
<accession>A0A6J0PM99</accession>
<dbReference type="GeneID" id="105050182"/>
<feature type="compositionally biased region" description="Basic and acidic residues" evidence="1">
    <location>
        <begin position="94"/>
        <end position="113"/>
    </location>
</feature>
<organism evidence="3 4">
    <name type="scientific">Elaeis guineensis var. tenera</name>
    <name type="common">Oil palm</name>
    <dbReference type="NCBI Taxonomy" id="51953"/>
    <lineage>
        <taxon>Eukaryota</taxon>
        <taxon>Viridiplantae</taxon>
        <taxon>Streptophyta</taxon>
        <taxon>Embryophyta</taxon>
        <taxon>Tracheophyta</taxon>
        <taxon>Spermatophyta</taxon>
        <taxon>Magnoliopsida</taxon>
        <taxon>Liliopsida</taxon>
        <taxon>Arecaceae</taxon>
        <taxon>Arecoideae</taxon>
        <taxon>Cocoseae</taxon>
        <taxon>Elaeidinae</taxon>
        <taxon>Elaeis</taxon>
    </lineage>
</organism>
<feature type="region of interest" description="Disordered" evidence="1">
    <location>
        <begin position="69"/>
        <end position="191"/>
    </location>
</feature>
<feature type="compositionally biased region" description="Low complexity" evidence="1">
    <location>
        <begin position="156"/>
        <end position="173"/>
    </location>
</feature>
<dbReference type="GO" id="GO:0005886">
    <property type="term" value="C:plasma membrane"/>
    <property type="evidence" value="ECO:0007669"/>
    <property type="project" value="TreeGrafter"/>
</dbReference>
<evidence type="ECO:0000313" key="4">
    <source>
        <dbReference type="RefSeq" id="XP_019707831.2"/>
    </source>
</evidence>
<name>A0A6J0PM99_ELAGV</name>
<dbReference type="PANTHER" id="PTHR33159:SF49">
    <property type="entry name" value="RPM1-INTERACTING PROTEIN 4"/>
    <property type="match status" value="1"/>
</dbReference>
<evidence type="ECO:0000259" key="2">
    <source>
        <dbReference type="Pfam" id="PF05627"/>
    </source>
</evidence>
<dbReference type="OrthoDB" id="765662at2759"/>
<proteinExistence type="predicted"/>
<feature type="domain" description="RIN4 pathogenic type III effector avirulence factor Avr cleavage site" evidence="2">
    <location>
        <begin position="218"/>
        <end position="249"/>
    </location>
</feature>
<evidence type="ECO:0000313" key="3">
    <source>
        <dbReference type="Proteomes" id="UP000504607"/>
    </source>
</evidence>
<dbReference type="InterPro" id="IPR040387">
    <property type="entry name" value="RIN4/NOI4"/>
</dbReference>
<dbReference type="RefSeq" id="XP_019707831.2">
    <property type="nucleotide sequence ID" value="XM_019852272.2"/>
</dbReference>
<gene>
    <name evidence="4" type="primary">LOC105050182</name>
</gene>
<dbReference type="AlphaFoldDB" id="A0A6J0PM99"/>
<feature type="domain" description="RIN4 pathogenic type III effector avirulence factor Avr cleavage site" evidence="2">
    <location>
        <begin position="41"/>
        <end position="65"/>
    </location>
</feature>
<evidence type="ECO:0000256" key="1">
    <source>
        <dbReference type="SAM" id="MobiDB-lite"/>
    </source>
</evidence>
<protein>
    <submittedName>
        <fullName evidence="4">NOI-like protein</fullName>
    </submittedName>
</protein>
<dbReference type="KEGG" id="egu:105050182"/>
<dbReference type="InterPro" id="IPR008700">
    <property type="entry name" value="TypeIII_avirulence_cleave"/>
</dbReference>
<keyword evidence="3" id="KW-1185">Reference proteome</keyword>
<dbReference type="InParanoid" id="A0A6J0PM99"/>